<keyword evidence="2" id="KW-0680">Restriction system</keyword>
<feature type="domain" description="Type I restriction modification DNA specificity" evidence="4">
    <location>
        <begin position="1"/>
        <end position="154"/>
    </location>
</feature>
<evidence type="ECO:0000256" key="2">
    <source>
        <dbReference type="ARBA" id="ARBA00022747"/>
    </source>
</evidence>
<dbReference type="STRING" id="1330534.L323_18635"/>
<reference evidence="5 6" key="1">
    <citation type="journal article" date="2013" name="Genome Announc.">
        <title>Draft Genome Sequence of the Cellulolytic Bacterium Clostridium papyrosolvens C7 (ATCC 700395).</title>
        <authorList>
            <person name="Zepeda V."/>
            <person name="Dassa B."/>
            <person name="Borovok I."/>
            <person name="Lamed R."/>
            <person name="Bayer E.A."/>
            <person name="Cate J.H."/>
        </authorList>
    </citation>
    <scope>NUCLEOTIDE SEQUENCE [LARGE SCALE GENOMIC DNA]</scope>
    <source>
        <strain evidence="5 6">C7</strain>
    </source>
</reference>
<comment type="caution">
    <text evidence="5">The sequence shown here is derived from an EMBL/GenBank/DDBJ whole genome shotgun (WGS) entry which is preliminary data.</text>
</comment>
<dbReference type="RefSeq" id="WP_020817097.1">
    <property type="nucleotide sequence ID" value="NZ_ATAY01000094.1"/>
</dbReference>
<dbReference type="AlphaFoldDB" id="U4QX35"/>
<dbReference type="REBASE" id="70711">
    <property type="entry name" value="S.CpaC7ORF18640P"/>
</dbReference>
<evidence type="ECO:0000313" key="6">
    <source>
        <dbReference type="Proteomes" id="UP000016860"/>
    </source>
</evidence>
<sequence>MVEWENKRLETLMRIETGSKNTEDRVDGGNYPFFVRSQEVEQIDEYAYDCEAVITAGDGVGTGKVFHYINGKFNAHQRVYIMSQFNGIDGKYFYYYFSRYFFDEVAKYTAKSSVDSVRRAMIADMEIPLPPIPEQHRIAEALSDMDSYIVTFEKLIAKKRDLKQGTMQELLTGKRRLRGLCGEWVEKPLNYYISNFIVPMRDKPQNLDGNIPWCRIEDFNGKYLYRSKSNQGVSMDTIKDMNLKVYPVNTLIVSCSAYLGRCAIIKHELVTNQTFIGLVPNENVDVECLFYVMCREEQRLNTLSSGTTISYLSREQFEEYAILMPATKDEQTAIAKILSDMDAEIDTLAVKLTKLKNIKQGMMSELLTGRIRLKEDSPSGKD</sequence>
<feature type="domain" description="Type I restriction modification DNA specificity" evidence="4">
    <location>
        <begin position="205"/>
        <end position="355"/>
    </location>
</feature>
<dbReference type="PATRIC" id="fig|1330534.3.peg.3700"/>
<keyword evidence="3" id="KW-0238">DNA-binding</keyword>
<dbReference type="Proteomes" id="UP000016860">
    <property type="component" value="Unassembled WGS sequence"/>
</dbReference>
<dbReference type="Gene3D" id="1.10.287.1120">
    <property type="entry name" value="Bipartite methylase S protein"/>
    <property type="match status" value="2"/>
</dbReference>
<evidence type="ECO:0000256" key="1">
    <source>
        <dbReference type="ARBA" id="ARBA00010923"/>
    </source>
</evidence>
<evidence type="ECO:0000259" key="4">
    <source>
        <dbReference type="Pfam" id="PF01420"/>
    </source>
</evidence>
<dbReference type="PANTHER" id="PTHR30408">
    <property type="entry name" value="TYPE-1 RESTRICTION ENZYME ECOKI SPECIFICITY PROTEIN"/>
    <property type="match status" value="1"/>
</dbReference>
<dbReference type="SUPFAM" id="SSF116734">
    <property type="entry name" value="DNA methylase specificity domain"/>
    <property type="match status" value="2"/>
</dbReference>
<dbReference type="GO" id="GO:0009307">
    <property type="term" value="P:DNA restriction-modification system"/>
    <property type="evidence" value="ECO:0007669"/>
    <property type="project" value="UniProtKB-KW"/>
</dbReference>
<dbReference type="CDD" id="cd17284">
    <property type="entry name" value="RMtype1_S_Cbo7060ORF11580P_TRD2-CR2_like"/>
    <property type="match status" value="1"/>
</dbReference>
<evidence type="ECO:0000256" key="3">
    <source>
        <dbReference type="ARBA" id="ARBA00023125"/>
    </source>
</evidence>
<dbReference type="OrthoDB" id="9811611at2"/>
<dbReference type="PANTHER" id="PTHR30408:SF12">
    <property type="entry name" value="TYPE I RESTRICTION ENZYME MJAVIII SPECIFICITY SUBUNIT"/>
    <property type="match status" value="1"/>
</dbReference>
<dbReference type="InterPro" id="IPR000055">
    <property type="entry name" value="Restrct_endonuc_typeI_TRD"/>
</dbReference>
<dbReference type="InterPro" id="IPR052021">
    <property type="entry name" value="Type-I_RS_S_subunit"/>
</dbReference>
<organism evidence="5 6">
    <name type="scientific">Ruminiclostridium papyrosolvens C7</name>
    <dbReference type="NCBI Taxonomy" id="1330534"/>
    <lineage>
        <taxon>Bacteria</taxon>
        <taxon>Bacillati</taxon>
        <taxon>Bacillota</taxon>
        <taxon>Clostridia</taxon>
        <taxon>Eubacteriales</taxon>
        <taxon>Oscillospiraceae</taxon>
        <taxon>Ruminiclostridium</taxon>
    </lineage>
</organism>
<proteinExistence type="inferred from homology"/>
<evidence type="ECO:0000313" key="5">
    <source>
        <dbReference type="EMBL" id="EPR08133.1"/>
    </source>
</evidence>
<dbReference type="Gene3D" id="3.90.220.20">
    <property type="entry name" value="DNA methylase specificity domains"/>
    <property type="match status" value="2"/>
</dbReference>
<protein>
    <recommendedName>
        <fullName evidence="4">Type I restriction modification DNA specificity domain-containing protein</fullName>
    </recommendedName>
</protein>
<name>U4QX35_9FIRM</name>
<dbReference type="InterPro" id="IPR044946">
    <property type="entry name" value="Restrct_endonuc_typeI_TRD_sf"/>
</dbReference>
<dbReference type="GO" id="GO:0003677">
    <property type="term" value="F:DNA binding"/>
    <property type="evidence" value="ECO:0007669"/>
    <property type="project" value="UniProtKB-KW"/>
</dbReference>
<comment type="similarity">
    <text evidence="1">Belongs to the type-I restriction system S methylase family.</text>
</comment>
<dbReference type="EMBL" id="ATAY01000094">
    <property type="protein sequence ID" value="EPR08133.1"/>
    <property type="molecule type" value="Genomic_DNA"/>
</dbReference>
<dbReference type="Pfam" id="PF01420">
    <property type="entry name" value="Methylase_S"/>
    <property type="match status" value="2"/>
</dbReference>
<accession>U4QX35</accession>
<gene>
    <name evidence="5" type="ORF">L323_18635</name>
</gene>